<organism evidence="1 2">
    <name type="scientific">Biomphalaria pfeifferi</name>
    <name type="common">Bloodfluke planorb</name>
    <name type="synonym">Freshwater snail</name>
    <dbReference type="NCBI Taxonomy" id="112525"/>
    <lineage>
        <taxon>Eukaryota</taxon>
        <taxon>Metazoa</taxon>
        <taxon>Spiralia</taxon>
        <taxon>Lophotrochozoa</taxon>
        <taxon>Mollusca</taxon>
        <taxon>Gastropoda</taxon>
        <taxon>Heterobranchia</taxon>
        <taxon>Euthyneura</taxon>
        <taxon>Panpulmonata</taxon>
        <taxon>Hygrophila</taxon>
        <taxon>Lymnaeoidea</taxon>
        <taxon>Planorbidae</taxon>
        <taxon>Biomphalaria</taxon>
    </lineage>
</organism>
<accession>A0AAD8BQU1</accession>
<reference evidence="1" key="2">
    <citation type="submission" date="2023-04" db="EMBL/GenBank/DDBJ databases">
        <authorList>
            <person name="Bu L."/>
            <person name="Lu L."/>
            <person name="Laidemitt M.R."/>
            <person name="Zhang S.M."/>
            <person name="Mutuku M."/>
            <person name="Mkoji G."/>
            <person name="Steinauer M."/>
            <person name="Loker E.S."/>
        </authorList>
    </citation>
    <scope>NUCLEOTIDE SEQUENCE</scope>
    <source>
        <strain evidence="1">KasaAsao</strain>
        <tissue evidence="1">Whole Snail</tissue>
    </source>
</reference>
<comment type="caution">
    <text evidence="1">The sequence shown here is derived from an EMBL/GenBank/DDBJ whole genome shotgun (WGS) entry which is preliminary data.</text>
</comment>
<protein>
    <submittedName>
        <fullName evidence="1">Uncharacterized protein</fullName>
    </submittedName>
</protein>
<sequence length="103" mass="11610">MSPGFQSKSLQAFQFHAPQGFKPRNRRLGNLSLHHLATTPCGKNSDTYSHDLDIYAPTIRFQVRFYSLSADNTTLLKFCHYRFPALAVTSSPGKFIQVSSSWA</sequence>
<dbReference type="EMBL" id="JASAOG010000050">
    <property type="protein sequence ID" value="KAK0058134.1"/>
    <property type="molecule type" value="Genomic_DNA"/>
</dbReference>
<evidence type="ECO:0000313" key="2">
    <source>
        <dbReference type="Proteomes" id="UP001233172"/>
    </source>
</evidence>
<gene>
    <name evidence="1" type="ORF">Bpfe_012458</name>
</gene>
<dbReference type="Proteomes" id="UP001233172">
    <property type="component" value="Unassembled WGS sequence"/>
</dbReference>
<evidence type="ECO:0000313" key="1">
    <source>
        <dbReference type="EMBL" id="KAK0058134.1"/>
    </source>
</evidence>
<keyword evidence="2" id="KW-1185">Reference proteome</keyword>
<proteinExistence type="predicted"/>
<reference evidence="1" key="1">
    <citation type="journal article" date="2023" name="PLoS Negl. Trop. Dis.">
        <title>A genome sequence for Biomphalaria pfeifferi, the major vector snail for the human-infecting parasite Schistosoma mansoni.</title>
        <authorList>
            <person name="Bu L."/>
            <person name="Lu L."/>
            <person name="Laidemitt M.R."/>
            <person name="Zhang S.M."/>
            <person name="Mutuku M."/>
            <person name="Mkoji G."/>
            <person name="Steinauer M."/>
            <person name="Loker E.S."/>
        </authorList>
    </citation>
    <scope>NUCLEOTIDE SEQUENCE</scope>
    <source>
        <strain evidence="1">KasaAsao</strain>
    </source>
</reference>
<dbReference type="AlphaFoldDB" id="A0AAD8BQU1"/>
<name>A0AAD8BQU1_BIOPF</name>